<dbReference type="Gene3D" id="3.20.80.10">
    <property type="entry name" value="Regulatory factor, effector binding domain"/>
    <property type="match status" value="1"/>
</dbReference>
<sequence length="151" mass="15680">MDVERVELPAVTLVAVRRTVRMDQLAGFYDQAYGQVAQALAASGVAPAGPAVGWYAGMPTDSVDVAAGFAVPEGSGPFEGVDTVELPASAAVVGTYTGPYDGLPDAWSEVVAWAGEHDAAGRGDFWEEYVTDPSPDGDPAANVTRLVLPLR</sequence>
<name>A0ABS5U2H0_9CELL</name>
<gene>
    <name evidence="2" type="ORF">KIN34_15015</name>
</gene>
<dbReference type="EMBL" id="JAHBOH010000002">
    <property type="protein sequence ID" value="MBT0995593.1"/>
    <property type="molecule type" value="Genomic_DNA"/>
</dbReference>
<proteinExistence type="predicted"/>
<dbReference type="InterPro" id="IPR011256">
    <property type="entry name" value="Reg_factor_effector_dom_sf"/>
</dbReference>
<dbReference type="RefSeq" id="WP_214352666.1">
    <property type="nucleotide sequence ID" value="NZ_JAHBOH010000002.1"/>
</dbReference>
<dbReference type="SMART" id="SM00871">
    <property type="entry name" value="AraC_E_bind"/>
    <property type="match status" value="1"/>
</dbReference>
<protein>
    <submittedName>
        <fullName evidence="2">GyrI-like domain-containing protein</fullName>
    </submittedName>
</protein>
<evidence type="ECO:0000313" key="2">
    <source>
        <dbReference type="EMBL" id="MBT0995593.1"/>
    </source>
</evidence>
<dbReference type="Proteomes" id="UP000722125">
    <property type="component" value="Unassembled WGS sequence"/>
</dbReference>
<dbReference type="InterPro" id="IPR029442">
    <property type="entry name" value="GyrI-like"/>
</dbReference>
<evidence type="ECO:0000259" key="1">
    <source>
        <dbReference type="SMART" id="SM00871"/>
    </source>
</evidence>
<dbReference type="InterPro" id="IPR010499">
    <property type="entry name" value="AraC_E-bd"/>
</dbReference>
<reference evidence="2 3" key="1">
    <citation type="submission" date="2021-05" db="EMBL/GenBank/DDBJ databases">
        <title>Description of Cellulomonas sp. DKR-3 sp. nov.</title>
        <authorList>
            <person name="Dahal R.H."/>
            <person name="Chaudhary D.K."/>
        </authorList>
    </citation>
    <scope>NUCLEOTIDE SEQUENCE [LARGE SCALE GENOMIC DNA]</scope>
    <source>
        <strain evidence="2 3">DKR-3</strain>
    </source>
</reference>
<keyword evidence="3" id="KW-1185">Reference proteome</keyword>
<dbReference type="Pfam" id="PF06445">
    <property type="entry name" value="GyrI-like"/>
    <property type="match status" value="1"/>
</dbReference>
<dbReference type="SUPFAM" id="SSF55136">
    <property type="entry name" value="Probable bacterial effector-binding domain"/>
    <property type="match status" value="1"/>
</dbReference>
<evidence type="ECO:0000313" key="3">
    <source>
        <dbReference type="Proteomes" id="UP000722125"/>
    </source>
</evidence>
<organism evidence="2 3">
    <name type="scientific">Cellulomonas fulva</name>
    <dbReference type="NCBI Taxonomy" id="2835530"/>
    <lineage>
        <taxon>Bacteria</taxon>
        <taxon>Bacillati</taxon>
        <taxon>Actinomycetota</taxon>
        <taxon>Actinomycetes</taxon>
        <taxon>Micrococcales</taxon>
        <taxon>Cellulomonadaceae</taxon>
        <taxon>Cellulomonas</taxon>
    </lineage>
</organism>
<accession>A0ABS5U2H0</accession>
<comment type="caution">
    <text evidence="2">The sequence shown here is derived from an EMBL/GenBank/DDBJ whole genome shotgun (WGS) entry which is preliminary data.</text>
</comment>
<feature type="domain" description="AraC effector-binding" evidence="1">
    <location>
        <begin position="1"/>
        <end position="151"/>
    </location>
</feature>